<keyword evidence="9" id="KW-0408">Iron</keyword>
<keyword evidence="8" id="KW-0560">Oxidoreductase</keyword>
<keyword evidence="10" id="KW-0503">Monooxygenase</keyword>
<dbReference type="GO" id="GO:0004497">
    <property type="term" value="F:monooxygenase activity"/>
    <property type="evidence" value="ECO:0007669"/>
    <property type="project" value="UniProtKB-KW"/>
</dbReference>
<evidence type="ECO:0000256" key="5">
    <source>
        <dbReference type="ARBA" id="ARBA00022692"/>
    </source>
</evidence>
<comment type="cofactor">
    <cofactor evidence="1">
        <name>heme</name>
        <dbReference type="ChEBI" id="CHEBI:30413"/>
    </cofactor>
</comment>
<feature type="chain" id="PRO_5043553019" description="Cytochrome P450" evidence="12">
    <location>
        <begin position="18"/>
        <end position="233"/>
    </location>
</feature>
<evidence type="ECO:0000256" key="4">
    <source>
        <dbReference type="ARBA" id="ARBA00022617"/>
    </source>
</evidence>
<evidence type="ECO:0000256" key="6">
    <source>
        <dbReference type="ARBA" id="ARBA00022723"/>
    </source>
</evidence>
<feature type="signal peptide" evidence="12">
    <location>
        <begin position="1"/>
        <end position="17"/>
    </location>
</feature>
<protein>
    <recommendedName>
        <fullName evidence="15">Cytochrome P450</fullName>
    </recommendedName>
</protein>
<keyword evidence="11" id="KW-0472">Membrane</keyword>
<name>A0AAW0GIL6_9APHY</name>
<reference evidence="13 14" key="1">
    <citation type="submission" date="2022-09" db="EMBL/GenBank/DDBJ databases">
        <authorList>
            <person name="Palmer J.M."/>
        </authorList>
    </citation>
    <scope>NUCLEOTIDE SEQUENCE [LARGE SCALE GENOMIC DNA]</scope>
    <source>
        <strain evidence="13 14">DSM 7382</strain>
    </source>
</reference>
<evidence type="ECO:0000256" key="2">
    <source>
        <dbReference type="ARBA" id="ARBA00004370"/>
    </source>
</evidence>
<dbReference type="GO" id="GO:0016705">
    <property type="term" value="F:oxidoreductase activity, acting on paired donors, with incorporation or reduction of molecular oxygen"/>
    <property type="evidence" value="ECO:0007669"/>
    <property type="project" value="InterPro"/>
</dbReference>
<evidence type="ECO:0000256" key="9">
    <source>
        <dbReference type="ARBA" id="ARBA00023004"/>
    </source>
</evidence>
<accession>A0AAW0GIL6</accession>
<evidence type="ECO:0000256" key="12">
    <source>
        <dbReference type="SAM" id="SignalP"/>
    </source>
</evidence>
<dbReference type="Gene3D" id="1.10.630.10">
    <property type="entry name" value="Cytochrome P450"/>
    <property type="match status" value="1"/>
</dbReference>
<evidence type="ECO:0000256" key="1">
    <source>
        <dbReference type="ARBA" id="ARBA00001971"/>
    </source>
</evidence>
<evidence type="ECO:0000256" key="10">
    <source>
        <dbReference type="ARBA" id="ARBA00023033"/>
    </source>
</evidence>
<evidence type="ECO:0008006" key="15">
    <source>
        <dbReference type="Google" id="ProtNLM"/>
    </source>
</evidence>
<evidence type="ECO:0000256" key="7">
    <source>
        <dbReference type="ARBA" id="ARBA00022989"/>
    </source>
</evidence>
<comment type="caution">
    <text evidence="13">The sequence shown here is derived from an EMBL/GenBank/DDBJ whole genome shotgun (WGS) entry which is preliminary data.</text>
</comment>
<gene>
    <name evidence="13" type="ORF">QCA50_004139</name>
</gene>
<dbReference type="PANTHER" id="PTHR46300">
    <property type="entry name" value="P450, PUTATIVE (EUROFUNG)-RELATED-RELATED"/>
    <property type="match status" value="1"/>
</dbReference>
<dbReference type="PANTHER" id="PTHR46300:SF2">
    <property type="entry name" value="CYTOCHROME P450 MONOOXYGENASE ALNH-RELATED"/>
    <property type="match status" value="1"/>
</dbReference>
<dbReference type="AlphaFoldDB" id="A0AAW0GIL6"/>
<dbReference type="GO" id="GO:0016020">
    <property type="term" value="C:membrane"/>
    <property type="evidence" value="ECO:0007669"/>
    <property type="project" value="UniProtKB-SubCell"/>
</dbReference>
<evidence type="ECO:0000256" key="11">
    <source>
        <dbReference type="ARBA" id="ARBA00023136"/>
    </source>
</evidence>
<evidence type="ECO:0000313" key="14">
    <source>
        <dbReference type="Proteomes" id="UP001385951"/>
    </source>
</evidence>
<proteinExistence type="inferred from homology"/>
<keyword evidence="12" id="KW-0732">Signal</keyword>
<evidence type="ECO:0000313" key="13">
    <source>
        <dbReference type="EMBL" id="KAK7692512.1"/>
    </source>
</evidence>
<comment type="similarity">
    <text evidence="3">Belongs to the cytochrome P450 family.</text>
</comment>
<dbReference type="InterPro" id="IPR001128">
    <property type="entry name" value="Cyt_P450"/>
</dbReference>
<dbReference type="InterPro" id="IPR050364">
    <property type="entry name" value="Cytochrome_P450_fung"/>
</dbReference>
<organism evidence="13 14">
    <name type="scientific">Cerrena zonata</name>
    <dbReference type="NCBI Taxonomy" id="2478898"/>
    <lineage>
        <taxon>Eukaryota</taxon>
        <taxon>Fungi</taxon>
        <taxon>Dikarya</taxon>
        <taxon>Basidiomycota</taxon>
        <taxon>Agaricomycotina</taxon>
        <taxon>Agaricomycetes</taxon>
        <taxon>Polyporales</taxon>
        <taxon>Cerrenaceae</taxon>
        <taxon>Cerrena</taxon>
    </lineage>
</organism>
<dbReference type="SUPFAM" id="SSF48264">
    <property type="entry name" value="Cytochrome P450"/>
    <property type="match status" value="1"/>
</dbReference>
<dbReference type="GO" id="GO:0005506">
    <property type="term" value="F:iron ion binding"/>
    <property type="evidence" value="ECO:0007669"/>
    <property type="project" value="InterPro"/>
</dbReference>
<keyword evidence="6" id="KW-0479">Metal-binding</keyword>
<evidence type="ECO:0000256" key="3">
    <source>
        <dbReference type="ARBA" id="ARBA00010617"/>
    </source>
</evidence>
<keyword evidence="5" id="KW-0812">Transmembrane</keyword>
<dbReference type="EMBL" id="JASBNA010000004">
    <property type="protein sequence ID" value="KAK7692512.1"/>
    <property type="molecule type" value="Genomic_DNA"/>
</dbReference>
<keyword evidence="7" id="KW-1133">Transmembrane helix</keyword>
<dbReference type="Proteomes" id="UP001385951">
    <property type="component" value="Unassembled WGS sequence"/>
</dbReference>
<keyword evidence="14" id="KW-1185">Reference proteome</keyword>
<dbReference type="Pfam" id="PF00067">
    <property type="entry name" value="p450"/>
    <property type="match status" value="1"/>
</dbReference>
<dbReference type="InterPro" id="IPR036396">
    <property type="entry name" value="Cyt_P450_sf"/>
</dbReference>
<dbReference type="GO" id="GO:0020037">
    <property type="term" value="F:heme binding"/>
    <property type="evidence" value="ECO:0007669"/>
    <property type="project" value="InterPro"/>
</dbReference>
<sequence>MFPLTIIAFFLLLVVWALNRLRKVGSRKSGFPPGPPTLPLSIGNIHLIETKQTHLKLTEWAKTYGDIYSIMIGPTPGIVISSPKLAREYIDLRGSTTSDRPEVYVDRLISGSLELPLSPYGPTWRVMRRAAHDMLSPRACLDHLPIQRAESAQLIFDLLRNPKDFYTHINRYSGSVITAVIYGIHSPTYKGGLIQKFDCFTEKLESALKPGNSPPVDIFPFLKYLPEILGPTP</sequence>
<keyword evidence="4" id="KW-0349">Heme</keyword>
<evidence type="ECO:0000256" key="8">
    <source>
        <dbReference type="ARBA" id="ARBA00023002"/>
    </source>
</evidence>
<comment type="subcellular location">
    <subcellularLocation>
        <location evidence="2">Membrane</location>
    </subcellularLocation>
</comment>